<evidence type="ECO:0000313" key="1">
    <source>
        <dbReference type="EMBL" id="ELY47343.1"/>
    </source>
</evidence>
<gene>
    <name evidence="1" type="ORF">C495_03757</name>
</gene>
<reference evidence="1 2" key="1">
    <citation type="journal article" date="2014" name="PLoS Genet.">
        <title>Phylogenetically driven sequencing of extremely halophilic archaea reveals strategies for static and dynamic osmo-response.</title>
        <authorList>
            <person name="Becker E.A."/>
            <person name="Seitzer P.M."/>
            <person name="Tritt A."/>
            <person name="Larsen D."/>
            <person name="Krusor M."/>
            <person name="Yao A.I."/>
            <person name="Wu D."/>
            <person name="Madern D."/>
            <person name="Eisen J.A."/>
            <person name="Darling A.E."/>
            <person name="Facciotti M.T."/>
        </authorList>
    </citation>
    <scope>NUCLEOTIDE SEQUENCE [LARGE SCALE GENOMIC DNA]</scope>
    <source>
        <strain evidence="1 2">JCM 14089</strain>
    </source>
</reference>
<accession>L9WG86</accession>
<dbReference type="AlphaFoldDB" id="L9WG86"/>
<organism evidence="1 2">
    <name type="scientific">Natronorubrum sulfidifaciens JCM 14089</name>
    <dbReference type="NCBI Taxonomy" id="1230460"/>
    <lineage>
        <taxon>Archaea</taxon>
        <taxon>Methanobacteriati</taxon>
        <taxon>Methanobacteriota</taxon>
        <taxon>Stenosarchaea group</taxon>
        <taxon>Halobacteria</taxon>
        <taxon>Halobacteriales</taxon>
        <taxon>Natrialbaceae</taxon>
        <taxon>Natronorubrum</taxon>
    </lineage>
</organism>
<dbReference type="SUPFAM" id="SSF56747">
    <property type="entry name" value="Prim-pol domain"/>
    <property type="match status" value="1"/>
</dbReference>
<evidence type="ECO:0000313" key="2">
    <source>
        <dbReference type="Proteomes" id="UP000011661"/>
    </source>
</evidence>
<dbReference type="EMBL" id="AOHX01000026">
    <property type="protein sequence ID" value="ELY47343.1"/>
    <property type="molecule type" value="Genomic_DNA"/>
</dbReference>
<proteinExistence type="predicted"/>
<dbReference type="STRING" id="1230460.C495_03757"/>
<sequence>MTAHQHWATSPLEVGKRIKAVDGTDVAPFVSVYSFPNGHTQEGGVPAIDTLFIDFDIPSGGEYRSTNPDPQAWYRDMSALLTRVREVCRLLVREGLDHHYRAALSGHKGVHLYLDFPTIDPDEGTPGQFKNGMRQYADELISYLESQTYLDLEAWVDVDSSDLARLCRLPNTRHSGASVAFDEDRYCVPVSIRELANITPNEYAKLTRSPRPVPKECRRNPSHRAHDVLTQYIRDATGGHYRGASRFDPKALERYEDEQNEDLTLEDVPFLMSRKPCIGAFRERADMFAHGAASHAMELNVIAHLVEERVPIDVIVEFFSDAPEFNEEFTRHQIEKVIAHQLNPYRCDTIWAQAEMFCLGPDECDLYSRYTGTEATH</sequence>
<comment type="caution">
    <text evidence="1">The sequence shown here is derived from an EMBL/GenBank/DDBJ whole genome shotgun (WGS) entry which is preliminary data.</text>
</comment>
<name>L9WG86_9EURY</name>
<protein>
    <submittedName>
        <fullName evidence="1">Uncharacterized protein</fullName>
    </submittedName>
</protein>
<dbReference type="Proteomes" id="UP000011661">
    <property type="component" value="Unassembled WGS sequence"/>
</dbReference>
<dbReference type="PATRIC" id="fig|1230460.4.peg.752"/>
<keyword evidence="2" id="KW-1185">Reference proteome</keyword>